<dbReference type="EC" id="2.4.1.-" evidence="10"/>
<evidence type="ECO:0000256" key="8">
    <source>
        <dbReference type="ARBA" id="ARBA00023136"/>
    </source>
</evidence>
<keyword evidence="9" id="KW-0325">Glycoprotein</keyword>
<evidence type="ECO:0000256" key="9">
    <source>
        <dbReference type="ARBA" id="ARBA00023180"/>
    </source>
</evidence>
<dbReference type="PANTHER" id="PTHR12369">
    <property type="entry name" value="CHONDROITIN SYNTHASE"/>
    <property type="match status" value="1"/>
</dbReference>
<dbReference type="GO" id="GO:0032580">
    <property type="term" value="C:Golgi cisterna membrane"/>
    <property type="evidence" value="ECO:0007669"/>
    <property type="project" value="UniProtKB-SubCell"/>
</dbReference>
<evidence type="ECO:0000256" key="3">
    <source>
        <dbReference type="ARBA" id="ARBA00022679"/>
    </source>
</evidence>
<dbReference type="PANTHER" id="PTHR12369:SF11">
    <property type="entry name" value="HEXOSYLTRANSFERASE"/>
    <property type="match status" value="1"/>
</dbReference>
<dbReference type="InterPro" id="IPR051227">
    <property type="entry name" value="CS_glycosyltransferase"/>
</dbReference>
<dbReference type="InterPro" id="IPR008428">
    <property type="entry name" value="Chond_GalNAc"/>
</dbReference>
<keyword evidence="11" id="KW-0175">Coiled coil</keyword>
<evidence type="ECO:0000256" key="4">
    <source>
        <dbReference type="ARBA" id="ARBA00022692"/>
    </source>
</evidence>
<evidence type="ECO:0000256" key="10">
    <source>
        <dbReference type="RuleBase" id="RU364016"/>
    </source>
</evidence>
<dbReference type="Pfam" id="PF05679">
    <property type="entry name" value="CHGN"/>
    <property type="match status" value="1"/>
</dbReference>
<comment type="caution">
    <text evidence="12">The sequence shown here is derived from an EMBL/GenBank/DDBJ whole genome shotgun (WGS) entry which is preliminary data.</text>
</comment>
<dbReference type="GO" id="GO:0047238">
    <property type="term" value="F:glucuronosyl-N-acetylgalactosaminyl-proteoglycan 4-beta-N-acetylgalactosaminyltransferase activity"/>
    <property type="evidence" value="ECO:0007669"/>
    <property type="project" value="TreeGrafter"/>
</dbReference>
<name>A0A819EIY5_9BILA</name>
<evidence type="ECO:0000256" key="2">
    <source>
        <dbReference type="ARBA" id="ARBA00009239"/>
    </source>
</evidence>
<dbReference type="Gene3D" id="3.90.550.10">
    <property type="entry name" value="Spore Coat Polysaccharide Biosynthesis Protein SpsA, Chain A"/>
    <property type="match status" value="1"/>
</dbReference>
<comment type="similarity">
    <text evidence="2 10">Belongs to the chondroitin N-acetylgalactosaminyltransferase family.</text>
</comment>
<evidence type="ECO:0000313" key="13">
    <source>
        <dbReference type="Proteomes" id="UP000663868"/>
    </source>
</evidence>
<accession>A0A819EIY5</accession>
<keyword evidence="6 10" id="KW-1133">Transmembrane helix</keyword>
<dbReference type="SUPFAM" id="SSF53448">
    <property type="entry name" value="Nucleotide-diphospho-sugar transferases"/>
    <property type="match status" value="2"/>
</dbReference>
<evidence type="ECO:0000256" key="11">
    <source>
        <dbReference type="SAM" id="Coils"/>
    </source>
</evidence>
<sequence length="969" mass="112811">MPLLKIFEIIENLLGFVDNEPPPQHHHRSKHRRSETIDIQTNSINHTSVILSDSSTNQLQRKSPRQNLPSPHNIRGPSWWLSLIFLLIATVIGFQAGLVLLCNVKRCITDELSSGHDTNNLLNNNRSNTVLVSSINLPRVSQKKQLILIAVMTSKDFLTTRAPTVMRTWADKVPGQVIFFSSEGSTTNDSRINLVSLPSVTDTYPPQKKSFLMMKYIYDHYLNKFEWFMRVDDDVYIRTDNLEKLLRSIDNRKPYYIGQPGMGTKEEYGKLALAENENFCMGGPGIILSRETLARFTPHIKKCLKNFYTYHEDVELGRCVHKYANTSCTWSYEMQHILFNHPNKTDGYRASNLVSTDILRAVSLHSIKDIRVFTRVHNFALQRRVIELEQRNMLLNRQIYVYDQILSVQNQIKSYAKNLSKLIQKTKNEQIKIKLKQQYKVLNMPDQHIAEQIMSLYNNTYRLFTDNNNQQQDYHLWNVIQKYFNQTLQSSSSTSISNDTIFPFLFDPSLSIITNNNNHDYLTRTKTLNNYHNKFSRQKNDNLYEKTLPNIYTLFTASQYTANTELPVRSIEPAYKQCFDEVVRTYMEEVNKISRNMGRFLEYKKTLYGYYKYEPKYGMNYILDLFLIYRKYSGKKMSVPVRKRVYVVQKFRPLYFRELSSSYSSAILSSSGAGSPNLVNITSPVITKINSSSPSSSSSLSVPINMIVPVSGRLSTLKRLLTNFDHIVLRTNDSDFLNIHLYIILMETAEDSGERMSTIVDYVKQFIKNRQATRIHLIEVENGNFTRGYARSYGASRFNDTDLLFFIDLDMIFTRELFSRIRHHTILHKQVYFPIIFSQYDPNYWETKDIQRNFSLFHLSDDMGYWRQYGFGMLGIYKSDLGSIGNWNVEISGWGKEDVEIYDKLVQSPTLKVFRTIDTSLMHVFHTKECSSTLHEDQMKMCKGTKSITLGSQRILAKNVLKMIELNKI</sequence>
<gene>
    <name evidence="12" type="ORF">KXQ929_LOCUS20056</name>
</gene>
<dbReference type="EMBL" id="CAJOBB010001388">
    <property type="protein sequence ID" value="CAF3850255.1"/>
    <property type="molecule type" value="Genomic_DNA"/>
</dbReference>
<keyword evidence="3 10" id="KW-0808">Transferase</keyword>
<feature type="transmembrane region" description="Helical" evidence="10">
    <location>
        <begin position="79"/>
        <end position="101"/>
    </location>
</feature>
<organism evidence="12 13">
    <name type="scientific">Adineta steineri</name>
    <dbReference type="NCBI Taxonomy" id="433720"/>
    <lineage>
        <taxon>Eukaryota</taxon>
        <taxon>Metazoa</taxon>
        <taxon>Spiralia</taxon>
        <taxon>Gnathifera</taxon>
        <taxon>Rotifera</taxon>
        <taxon>Eurotatoria</taxon>
        <taxon>Bdelloidea</taxon>
        <taxon>Adinetida</taxon>
        <taxon>Adinetidae</taxon>
        <taxon>Adineta</taxon>
    </lineage>
</organism>
<protein>
    <recommendedName>
        <fullName evidence="10">Hexosyltransferase</fullName>
        <ecNumber evidence="10">2.4.1.-</ecNumber>
    </recommendedName>
</protein>
<evidence type="ECO:0000313" key="12">
    <source>
        <dbReference type="EMBL" id="CAF3850255.1"/>
    </source>
</evidence>
<evidence type="ECO:0000256" key="7">
    <source>
        <dbReference type="ARBA" id="ARBA00023034"/>
    </source>
</evidence>
<dbReference type="CDD" id="cd00761">
    <property type="entry name" value="Glyco_tranf_GTA_type"/>
    <property type="match status" value="1"/>
</dbReference>
<feature type="coiled-coil region" evidence="11">
    <location>
        <begin position="378"/>
        <end position="425"/>
    </location>
</feature>
<keyword evidence="7 10" id="KW-0333">Golgi apparatus</keyword>
<keyword evidence="8 10" id="KW-0472">Membrane</keyword>
<evidence type="ECO:0000256" key="1">
    <source>
        <dbReference type="ARBA" id="ARBA00004447"/>
    </source>
</evidence>
<evidence type="ECO:0000256" key="5">
    <source>
        <dbReference type="ARBA" id="ARBA00022968"/>
    </source>
</evidence>
<comment type="subcellular location">
    <subcellularLocation>
        <location evidence="1 10">Golgi apparatus</location>
        <location evidence="1 10">Golgi stack membrane</location>
        <topology evidence="1 10">Single-pass type II membrane protein</topology>
    </subcellularLocation>
</comment>
<proteinExistence type="inferred from homology"/>
<evidence type="ECO:0000256" key="6">
    <source>
        <dbReference type="ARBA" id="ARBA00022989"/>
    </source>
</evidence>
<dbReference type="Gene3D" id="3.90.550.50">
    <property type="match status" value="1"/>
</dbReference>
<keyword evidence="4 10" id="KW-0812">Transmembrane</keyword>
<dbReference type="Proteomes" id="UP000663868">
    <property type="component" value="Unassembled WGS sequence"/>
</dbReference>
<reference evidence="12" key="1">
    <citation type="submission" date="2021-02" db="EMBL/GenBank/DDBJ databases">
        <authorList>
            <person name="Nowell W R."/>
        </authorList>
    </citation>
    <scope>NUCLEOTIDE SEQUENCE</scope>
</reference>
<dbReference type="AlphaFoldDB" id="A0A819EIY5"/>
<keyword evidence="5 10" id="KW-0735">Signal-anchor</keyword>
<dbReference type="InterPro" id="IPR029044">
    <property type="entry name" value="Nucleotide-diphossugar_trans"/>
</dbReference>
<dbReference type="FunFam" id="3.90.550.50:FF:000004">
    <property type="entry name" value="Hexosyltransferase"/>
    <property type="match status" value="1"/>
</dbReference>